<dbReference type="GO" id="GO:0005615">
    <property type="term" value="C:extracellular space"/>
    <property type="evidence" value="ECO:0007669"/>
    <property type="project" value="InterPro"/>
</dbReference>
<evidence type="ECO:0000256" key="4">
    <source>
        <dbReference type="ARBA" id="ARBA00022737"/>
    </source>
</evidence>
<dbReference type="SUPFAM" id="SSF51120">
    <property type="entry name" value="beta-Roll"/>
    <property type="match status" value="1"/>
</dbReference>
<dbReference type="OrthoDB" id="733404at2"/>
<accession>A0A5B8FW75</accession>
<dbReference type="EMBL" id="CP040818">
    <property type="protein sequence ID" value="QDL93106.1"/>
    <property type="molecule type" value="Genomic_DNA"/>
</dbReference>
<sequence length="678" mass="72063">MPIPSGYSETGYKALLTDDAALWHDGSGKVSYSYAYEIPDDYSADLKYVIGEYAYAPGTSPTLEETQMALVEAAVSRLNEVANVNLTSAGADLLAGEADNGAIFGSGTMQALFGGPLGYGESALPRTDDAYYEYSIRRVFENGIDFFGTNYSSIYVNNNGSITFGGGVLAYNSRSLSQGNIPMIAPFLADVDTRAGGTGSTSGRVWVDLDTQRDCVTITWDHVNFYDRNGSRQNSFQLQLYDRSNGAGNFDIVFRYENIDWLTGDASNGNNGFGGILPRAGFTSGDGSYFYELPASGRHSPLRALDESAGNTGVTGLWRFNFRNSTVVDGNLTFGALSFDDPSQAGVVYDASAGRIGGDIWLNDESQYGGTNYAWHNVMQSIGRALGLAVPDDSLQGAQNSAAFTLMSNNGLPSQQDIDMLLQSFPATPMLYDIQALQSAYGPNLSTRLGDDVYFAEGSGTGFEIADGGDLIATIWDASGVDTFSAEAQTTRAVIDLRPGAFSTIGSVANNVAIALGVKDTGARSAWIENAVGGSAGDVISGNGISNTLRGGGGGDRIHGGNGDDTIFGDEGDDILRGANGEDTITDGTGRDRVFGGYGDDTFIFETDDEIDALRDYEDGIDTIVFAGQEGMTFDDLRFVDLDPGVVRIVYADQFLFVTGLEANLSAADFDADDFIFL</sequence>
<dbReference type="GO" id="GO:0007160">
    <property type="term" value="P:cell-matrix adhesion"/>
    <property type="evidence" value="ECO:0007669"/>
    <property type="project" value="InterPro"/>
</dbReference>
<keyword evidence="4" id="KW-0677">Repeat</keyword>
<dbReference type="PRINTS" id="PR00313">
    <property type="entry name" value="CABNDNGRPT"/>
</dbReference>
<dbReference type="AlphaFoldDB" id="A0A5B8FW75"/>
<evidence type="ECO:0000256" key="3">
    <source>
        <dbReference type="ARBA" id="ARBA00022525"/>
    </source>
</evidence>
<evidence type="ECO:0000256" key="5">
    <source>
        <dbReference type="ARBA" id="ARBA00023157"/>
    </source>
</evidence>
<comment type="cofactor">
    <cofactor evidence="1">
        <name>Ca(2+)</name>
        <dbReference type="ChEBI" id="CHEBI:29108"/>
    </cofactor>
</comment>
<gene>
    <name evidence="7" type="ORF">FDP22_15720</name>
</gene>
<dbReference type="InterPro" id="IPR051495">
    <property type="entry name" value="Epithelial_Barrier/Signaling"/>
</dbReference>
<comment type="subcellular location">
    <subcellularLocation>
        <location evidence="2">Secreted</location>
    </subcellularLocation>
</comment>
<evidence type="ECO:0000313" key="8">
    <source>
        <dbReference type="Proteomes" id="UP000305888"/>
    </source>
</evidence>
<dbReference type="Proteomes" id="UP000305888">
    <property type="component" value="Chromosome"/>
</dbReference>
<dbReference type="PANTHER" id="PTHR13802:SF52">
    <property type="entry name" value="MUCIN-4"/>
    <property type="match status" value="1"/>
</dbReference>
<dbReference type="RefSeq" id="WP_138575103.1">
    <property type="nucleotide sequence ID" value="NZ_CP040818.1"/>
</dbReference>
<dbReference type="GO" id="GO:0005509">
    <property type="term" value="F:calcium ion binding"/>
    <property type="evidence" value="ECO:0007669"/>
    <property type="project" value="InterPro"/>
</dbReference>
<evidence type="ECO:0000259" key="6">
    <source>
        <dbReference type="PROSITE" id="PS51220"/>
    </source>
</evidence>
<keyword evidence="5" id="KW-1015">Disulfide bond</keyword>
<dbReference type="Gene3D" id="3.40.390.10">
    <property type="entry name" value="Collagenase (Catalytic Domain)"/>
    <property type="match status" value="1"/>
</dbReference>
<evidence type="ECO:0000256" key="2">
    <source>
        <dbReference type="ARBA" id="ARBA00004613"/>
    </source>
</evidence>
<dbReference type="Pfam" id="PF00353">
    <property type="entry name" value="HemolysinCabind"/>
    <property type="match status" value="2"/>
</dbReference>
<dbReference type="KEGG" id="ppru:FDP22_15720"/>
<dbReference type="InterPro" id="IPR024079">
    <property type="entry name" value="MetalloPept_cat_dom_sf"/>
</dbReference>
<keyword evidence="3" id="KW-0964">Secreted</keyword>
<dbReference type="PANTHER" id="PTHR13802">
    <property type="entry name" value="MUCIN 4-RELATED"/>
    <property type="match status" value="1"/>
</dbReference>
<dbReference type="PROSITE" id="PS51220">
    <property type="entry name" value="NIDO"/>
    <property type="match status" value="1"/>
</dbReference>
<feature type="domain" description="NIDO" evidence="6">
    <location>
        <begin position="186"/>
        <end position="325"/>
    </location>
</feature>
<proteinExistence type="predicted"/>
<keyword evidence="8" id="KW-1185">Reference proteome</keyword>
<dbReference type="InterPro" id="IPR013858">
    <property type="entry name" value="Peptidase_M10B_C"/>
</dbReference>
<dbReference type="Gene3D" id="2.150.10.10">
    <property type="entry name" value="Serralysin-like metalloprotease, C-terminal"/>
    <property type="match status" value="1"/>
</dbReference>
<dbReference type="InterPro" id="IPR003886">
    <property type="entry name" value="NIDO_dom"/>
</dbReference>
<dbReference type="Pfam" id="PF06119">
    <property type="entry name" value="NIDO"/>
    <property type="match status" value="1"/>
</dbReference>
<organism evidence="7 8">
    <name type="scientific">Paroceanicella profunda</name>
    <dbReference type="NCBI Taxonomy" id="2579971"/>
    <lineage>
        <taxon>Bacteria</taxon>
        <taxon>Pseudomonadati</taxon>
        <taxon>Pseudomonadota</taxon>
        <taxon>Alphaproteobacteria</taxon>
        <taxon>Rhodobacterales</taxon>
        <taxon>Paracoccaceae</taxon>
        <taxon>Paroceanicella</taxon>
    </lineage>
</organism>
<protein>
    <recommendedName>
        <fullName evidence="6">NIDO domain-containing protein</fullName>
    </recommendedName>
</protein>
<dbReference type="InterPro" id="IPR001343">
    <property type="entry name" value="Hemolysn_Ca-bd"/>
</dbReference>
<name>A0A5B8FW75_9RHOB</name>
<reference evidence="7 8" key="1">
    <citation type="submission" date="2019-06" db="EMBL/GenBank/DDBJ databases">
        <title>Genome sequence of Rhodobacteraceae bacterium D4M1.</title>
        <authorList>
            <person name="Cao J."/>
        </authorList>
    </citation>
    <scope>NUCLEOTIDE SEQUENCE [LARGE SCALE GENOMIC DNA]</scope>
    <source>
        <strain evidence="7 8">D4M1</strain>
    </source>
</reference>
<evidence type="ECO:0000313" key="7">
    <source>
        <dbReference type="EMBL" id="QDL93106.1"/>
    </source>
</evidence>
<dbReference type="InterPro" id="IPR011049">
    <property type="entry name" value="Serralysin-like_metalloprot_C"/>
</dbReference>
<evidence type="ECO:0000256" key="1">
    <source>
        <dbReference type="ARBA" id="ARBA00001913"/>
    </source>
</evidence>
<dbReference type="GO" id="GO:0008237">
    <property type="term" value="F:metallopeptidase activity"/>
    <property type="evidence" value="ECO:0007669"/>
    <property type="project" value="InterPro"/>
</dbReference>
<dbReference type="SMART" id="SM00539">
    <property type="entry name" value="NIDO"/>
    <property type="match status" value="1"/>
</dbReference>
<dbReference type="Pfam" id="PF08548">
    <property type="entry name" value="Peptidase_M10_C"/>
    <property type="match status" value="1"/>
</dbReference>